<dbReference type="Proteomes" id="UP001529256">
    <property type="component" value="Unassembled WGS sequence"/>
</dbReference>
<dbReference type="EMBL" id="JAUDEA010000001">
    <property type="protein sequence ID" value="MDM8270366.1"/>
    <property type="molecule type" value="Genomic_DNA"/>
</dbReference>
<evidence type="ECO:0000313" key="2">
    <source>
        <dbReference type="Proteomes" id="UP001529256"/>
    </source>
</evidence>
<reference evidence="1 2" key="3">
    <citation type="submission" date="2023-06" db="EMBL/GenBank/DDBJ databases">
        <authorList>
            <person name="Zeman M."/>
            <person name="Kubasova T."/>
            <person name="Jahodarova E."/>
            <person name="Nykrynova M."/>
            <person name="Rychlik I."/>
        </authorList>
    </citation>
    <scope>NUCLEOTIDE SEQUENCE [LARGE SCALE GENOMIC DNA]</scope>
    <source>
        <strain evidence="1 2">153_Feed</strain>
    </source>
</reference>
<name>A0ABT7V2Z1_9ACTN</name>
<proteinExistence type="predicted"/>
<gene>
    <name evidence="1" type="ORF">QUW25_01500</name>
</gene>
<protein>
    <submittedName>
        <fullName evidence="1">Uncharacterized protein</fullName>
    </submittedName>
</protein>
<accession>A0ABT7V2Z1</accession>
<reference evidence="1 2" key="1">
    <citation type="submission" date="2023-06" db="EMBL/GenBank/DDBJ databases">
        <title>Identification and characterization of horizontal gene transfer across gut microbiota members of farm animals based on homology search.</title>
        <authorList>
            <person name="Schwarzerova J."/>
            <person name="Nykrynova M."/>
            <person name="Jureckova K."/>
            <person name="Cejkova D."/>
            <person name="Rychlik I."/>
        </authorList>
    </citation>
    <scope>NUCLEOTIDE SEQUENCE [LARGE SCALE GENOMIC DNA]</scope>
    <source>
        <strain evidence="1 2">153_Feed</strain>
    </source>
</reference>
<dbReference type="RefSeq" id="WP_289510466.1">
    <property type="nucleotide sequence ID" value="NZ_JAUDEA010000001.1"/>
</dbReference>
<comment type="caution">
    <text evidence="1">The sequence shown here is derived from an EMBL/GenBank/DDBJ whole genome shotgun (WGS) entry which is preliminary data.</text>
</comment>
<sequence>MPSVTQRIKEIKQPRGGYVNPRKALKETNLGIVPPHDPKEENVSPGLVGIAVDYLTRFMTGTPVREAFDISYLGASIILEDADFYGKQVTGLDDRSIVAAIRLAGFDTVYRAGRMTYRPVEEIDPNAATIENVRAMVESGLKFFEEYGPVTHDGLTFEGAYTDTVQTGDGDFMTADTLWDFKCSVNPPTNKHTLQVVMYWLMGLHSVHAEEYRAVKRLGFFNPRLGSVYTFDVADIPAETLHEIEVSVIGYDEGAAIF</sequence>
<organism evidence="1 2">
    <name type="scientific">Thermophilibacter provencensis</name>
    <dbReference type="NCBI Taxonomy" id="1852386"/>
    <lineage>
        <taxon>Bacteria</taxon>
        <taxon>Bacillati</taxon>
        <taxon>Actinomycetota</taxon>
        <taxon>Coriobacteriia</taxon>
        <taxon>Coriobacteriales</taxon>
        <taxon>Atopobiaceae</taxon>
        <taxon>Thermophilibacter</taxon>
    </lineage>
</organism>
<evidence type="ECO:0000313" key="1">
    <source>
        <dbReference type="EMBL" id="MDM8270366.1"/>
    </source>
</evidence>
<keyword evidence="2" id="KW-1185">Reference proteome</keyword>
<reference evidence="2" key="2">
    <citation type="submission" date="2023-06" db="EMBL/GenBank/DDBJ databases">
        <title>Identification and characterization of horizontal gene transfer across gut microbiota members of farm animals based on homology search.</title>
        <authorList>
            <person name="Zeman M."/>
            <person name="Kubasova T."/>
            <person name="Jahodarova E."/>
            <person name="Nykrynova M."/>
            <person name="Rychlik I."/>
        </authorList>
    </citation>
    <scope>NUCLEOTIDE SEQUENCE [LARGE SCALE GENOMIC DNA]</scope>
    <source>
        <strain evidence="2">153_Feed</strain>
    </source>
</reference>